<comment type="caution">
    <text evidence="2">The sequence shown here is derived from an EMBL/GenBank/DDBJ whole genome shotgun (WGS) entry which is preliminary data.</text>
</comment>
<evidence type="ECO:0000313" key="2">
    <source>
        <dbReference type="EMBL" id="KAA8563258.1"/>
    </source>
</evidence>
<name>A0A5M9J2J9_9PSED</name>
<dbReference type="EMBL" id="VTFH01000001">
    <property type="protein sequence ID" value="KAA8563258.1"/>
    <property type="molecule type" value="Genomic_DNA"/>
</dbReference>
<evidence type="ECO:0008006" key="4">
    <source>
        <dbReference type="Google" id="ProtNLM"/>
    </source>
</evidence>
<dbReference type="Proteomes" id="UP000323425">
    <property type="component" value="Unassembled WGS sequence"/>
</dbReference>
<dbReference type="AlphaFoldDB" id="A0A5M9J2J9"/>
<organism evidence="2 3">
    <name type="scientific">Pseudomonas extremaustralis</name>
    <dbReference type="NCBI Taxonomy" id="359110"/>
    <lineage>
        <taxon>Bacteria</taxon>
        <taxon>Pseudomonadati</taxon>
        <taxon>Pseudomonadota</taxon>
        <taxon>Gammaproteobacteria</taxon>
        <taxon>Pseudomonadales</taxon>
        <taxon>Pseudomonadaceae</taxon>
        <taxon>Pseudomonas</taxon>
    </lineage>
</organism>
<sequence>MSIEQEIIHVPELAKLLGRSESSIRSAHQAGAYWLPPFFKQGSRICWRVSTVLQFLKECEEGMHAPKRPGRKRQTPPTLARVG</sequence>
<reference evidence="2 3" key="1">
    <citation type="journal article" date="2018" name="Plant Biotechnol. Rep.">
        <title>Diversity and antifungal activity of endophytic bacteria associated with Panax ginseng seedlings.</title>
        <authorList>
            <person name="Park J.M."/>
            <person name="Hong C.E."/>
            <person name="Jo S.H."/>
        </authorList>
    </citation>
    <scope>NUCLEOTIDE SEQUENCE [LARGE SCALE GENOMIC DNA]</scope>
    <source>
        <strain evidence="2 3">PgKB38</strain>
    </source>
</reference>
<feature type="region of interest" description="Disordered" evidence="1">
    <location>
        <begin position="63"/>
        <end position="83"/>
    </location>
</feature>
<evidence type="ECO:0000256" key="1">
    <source>
        <dbReference type="SAM" id="MobiDB-lite"/>
    </source>
</evidence>
<gene>
    <name evidence="2" type="ORF">FX985_03326</name>
</gene>
<feature type="compositionally biased region" description="Basic residues" evidence="1">
    <location>
        <begin position="65"/>
        <end position="74"/>
    </location>
</feature>
<accession>A0A5M9J2J9</accession>
<protein>
    <recommendedName>
        <fullName evidence="4">DNA-binding protein</fullName>
    </recommendedName>
</protein>
<proteinExistence type="predicted"/>
<evidence type="ECO:0000313" key="3">
    <source>
        <dbReference type="Proteomes" id="UP000323425"/>
    </source>
</evidence>